<dbReference type="EMBL" id="CP063189">
    <property type="protein sequence ID" value="WCZ33058.1"/>
    <property type="molecule type" value="Genomic_DNA"/>
</dbReference>
<accession>A0ABY7UBG9</accession>
<feature type="signal peptide" evidence="1">
    <location>
        <begin position="1"/>
        <end position="24"/>
    </location>
</feature>
<keyword evidence="3" id="KW-1185">Reference proteome</keyword>
<evidence type="ECO:0000313" key="2">
    <source>
        <dbReference type="EMBL" id="WCZ33058.1"/>
    </source>
</evidence>
<sequence>MLNTVTTSASALLLALLGGNLGPALPEAGAAEPATQDTDTAAVAQESVPADDALADGAKIDASTPEVVESHEFSGSGTAAAAFQEWFDGGEFSEPETQTFDLVQLDVPGGETAEAGDTIAKFADGSFGVIKQDTADPHAEQAK</sequence>
<dbReference type="RefSeq" id="WP_022863708.1">
    <property type="nucleotide sequence ID" value="NZ_ATVG01000015.1"/>
</dbReference>
<gene>
    <name evidence="2" type="ORF">CMASS_08155</name>
</gene>
<feature type="chain" id="PRO_5047076956" evidence="1">
    <location>
        <begin position="25"/>
        <end position="143"/>
    </location>
</feature>
<organism evidence="2 3">
    <name type="scientific">Corynebacterium massiliense DSM 45435</name>
    <dbReference type="NCBI Taxonomy" id="1121364"/>
    <lineage>
        <taxon>Bacteria</taxon>
        <taxon>Bacillati</taxon>
        <taxon>Actinomycetota</taxon>
        <taxon>Actinomycetes</taxon>
        <taxon>Mycobacteriales</taxon>
        <taxon>Corynebacteriaceae</taxon>
        <taxon>Corynebacterium</taxon>
    </lineage>
</organism>
<dbReference type="Proteomes" id="UP001220064">
    <property type="component" value="Chromosome"/>
</dbReference>
<name>A0ABY7UBG9_9CORY</name>
<evidence type="ECO:0000313" key="3">
    <source>
        <dbReference type="Proteomes" id="UP001220064"/>
    </source>
</evidence>
<protein>
    <submittedName>
        <fullName evidence="2">Uncharacterized protein</fullName>
    </submittedName>
</protein>
<keyword evidence="1" id="KW-0732">Signal</keyword>
<proteinExistence type="predicted"/>
<reference evidence="2 3" key="1">
    <citation type="submission" date="2020-10" db="EMBL/GenBank/DDBJ databases">
        <title>Complete genome sequence of Corynebacterium massiliense DSM 45435, type strain of Corynebacterium massiliense.</title>
        <authorList>
            <person name="Busche T."/>
            <person name="Kalinowski J."/>
            <person name="Ruckert C."/>
        </authorList>
    </citation>
    <scope>NUCLEOTIDE SEQUENCE [LARGE SCALE GENOMIC DNA]</scope>
    <source>
        <strain evidence="2 3">DSM 45435</strain>
    </source>
</reference>
<evidence type="ECO:0000256" key="1">
    <source>
        <dbReference type="SAM" id="SignalP"/>
    </source>
</evidence>